<dbReference type="EnsemblMetazoa" id="G34280.1">
    <property type="protein sequence ID" value="G34280.1:cds"/>
    <property type="gene ID" value="G34280"/>
</dbReference>
<proteinExistence type="predicted"/>
<dbReference type="AlphaFoldDB" id="A0A8W8MLZ5"/>
<feature type="domain" description="DZIP3-like HEPN" evidence="2">
    <location>
        <begin position="3"/>
        <end position="93"/>
    </location>
</feature>
<feature type="region of interest" description="Disordered" evidence="1">
    <location>
        <begin position="1"/>
        <end position="22"/>
    </location>
</feature>
<organism evidence="3 4">
    <name type="scientific">Magallana gigas</name>
    <name type="common">Pacific oyster</name>
    <name type="synonym">Crassostrea gigas</name>
    <dbReference type="NCBI Taxonomy" id="29159"/>
    <lineage>
        <taxon>Eukaryota</taxon>
        <taxon>Metazoa</taxon>
        <taxon>Spiralia</taxon>
        <taxon>Lophotrochozoa</taxon>
        <taxon>Mollusca</taxon>
        <taxon>Bivalvia</taxon>
        <taxon>Autobranchia</taxon>
        <taxon>Pteriomorphia</taxon>
        <taxon>Ostreida</taxon>
        <taxon>Ostreoidea</taxon>
        <taxon>Ostreidae</taxon>
        <taxon>Magallana</taxon>
    </lineage>
</organism>
<name>A0A8W8MLZ5_MAGGI</name>
<evidence type="ECO:0000259" key="2">
    <source>
        <dbReference type="Pfam" id="PF18738"/>
    </source>
</evidence>
<sequence>MCLIPQHTKQWGNEPDSGDRSVSANIERIRLMRNEYGHSSDTSISDTNFNVKWQNMFDVVQELEIYLGSSTVYQDAVKEIKTCSMDPEQSNKYIKEFFDLNRKMQIISENLDTEYNDEKFNDIKSSVLKRCKVRESTDNFEITDALTEMEGTYTRKWRHQFEFVHDSMYEITAYHFGCQYPELILQYMSSDYIAHNITIISENKTRKLEKIEERHYGQSEENVIDLRLILKDSHYPLLAKRLFKDIENGELYNVFRNEALNHPTVIQSFIGQMTQRSYSELYSVFFTEMTDKFKISRDEKEKSGVDEVYGEKEILHDDILDLANDEEKKKIYNKSKATNEEAL</sequence>
<dbReference type="Pfam" id="PF18738">
    <property type="entry name" value="HEPN_DZIP3"/>
    <property type="match status" value="1"/>
</dbReference>
<protein>
    <recommendedName>
        <fullName evidence="2">DZIP3-like HEPN domain-containing protein</fullName>
    </recommendedName>
</protein>
<dbReference type="Proteomes" id="UP000005408">
    <property type="component" value="Unassembled WGS sequence"/>
</dbReference>
<evidence type="ECO:0000313" key="4">
    <source>
        <dbReference type="Proteomes" id="UP000005408"/>
    </source>
</evidence>
<dbReference type="InterPro" id="IPR041249">
    <property type="entry name" value="HEPN_DZIP3"/>
</dbReference>
<reference evidence="3" key="1">
    <citation type="submission" date="2022-08" db="UniProtKB">
        <authorList>
            <consortium name="EnsemblMetazoa"/>
        </authorList>
    </citation>
    <scope>IDENTIFICATION</scope>
    <source>
        <strain evidence="3">05x7-T-G4-1.051#20</strain>
    </source>
</reference>
<keyword evidence="4" id="KW-1185">Reference proteome</keyword>
<evidence type="ECO:0000256" key="1">
    <source>
        <dbReference type="SAM" id="MobiDB-lite"/>
    </source>
</evidence>
<evidence type="ECO:0000313" key="3">
    <source>
        <dbReference type="EnsemblMetazoa" id="G34280.1:cds"/>
    </source>
</evidence>
<accession>A0A8W8MLZ5</accession>